<proteinExistence type="predicted"/>
<organism evidence="1 2">
    <name type="scientific">Bacillus amyloliquefaciens (strain Y2)</name>
    <name type="common">Bacillus amyloliquefaciens subsp. plantarum (strain B9601-Y2)</name>
    <dbReference type="NCBI Taxonomy" id="1155777"/>
    <lineage>
        <taxon>Bacteria</taxon>
        <taxon>Bacillati</taxon>
        <taxon>Bacillota</taxon>
        <taxon>Bacilli</taxon>
        <taxon>Bacillales</taxon>
        <taxon>Bacillaceae</taxon>
        <taxon>Bacillus</taxon>
        <taxon>Bacillus amyloliquefaciens group</taxon>
    </lineage>
</organism>
<reference evidence="1 2" key="1">
    <citation type="journal article" date="2012" name="J. Biotechnol.">
        <title>Genome sequence of the plant growth promoting strain Bacillus amyloliquefaciens subsp. plantarum B9601-Y2 and expression of mersacidin and other secondary metabolites.</title>
        <authorList>
            <person name="He P."/>
            <person name="Hao K."/>
            <person name="Blom J."/>
            <person name="Ruckert C."/>
            <person name="Vater J."/>
            <person name="Mao Z."/>
            <person name="Wu Y."/>
            <person name="Hou M."/>
            <person name="He P."/>
            <person name="He Y."/>
            <person name="Borriss R."/>
        </authorList>
    </citation>
    <scope>NUCLEOTIDE SEQUENCE [LARGE SCALE GENOMIC DNA]</scope>
    <source>
        <strain evidence="1">Y2</strain>
    </source>
</reference>
<evidence type="ECO:0000313" key="2">
    <source>
        <dbReference type="Proteomes" id="UP000002878"/>
    </source>
</evidence>
<gene>
    <name evidence="1" type="ORF">MUS_1605</name>
</gene>
<accession>I2C4N7</accession>
<dbReference type="HOGENOM" id="CLU_1292266_0_0_9"/>
<evidence type="ECO:0008006" key="3">
    <source>
        <dbReference type="Google" id="ProtNLM"/>
    </source>
</evidence>
<protein>
    <recommendedName>
        <fullName evidence="3">Cthe-2314-like HEPN domain-containing protein</fullName>
    </recommendedName>
</protein>
<sequence>MVDLSRAALDLFLLRLNTLKNLYEFQVKHNIEVVKSAEKMIEEDAQNLSEKEKEEYYSFFFDDHHEYSSVHPILMREGIFLQAYFYFEAFLNSYCDMKTMSLNLKKSYRDIEDTHGIIRAMLYIKRSCKNKEPFVSKEWKQILTYKYLRNSLVHENGEIEKLKGERPKGLVLTEQQRYDKKTGKPKKSKYTFYFDETFINHMFNTYIGFIKHLNPKYNRLW</sequence>
<dbReference type="RefSeq" id="WP_014417682.1">
    <property type="nucleotide sequence ID" value="NC_017061.1"/>
</dbReference>
<dbReference type="Proteomes" id="UP000002878">
    <property type="component" value="Chromosome"/>
</dbReference>
<evidence type="ECO:0000313" key="1">
    <source>
        <dbReference type="EMBL" id="AFJ61611.1"/>
    </source>
</evidence>
<dbReference type="KEGG" id="bqy:MUS_1605"/>
<dbReference type="AlphaFoldDB" id="I2C4N7"/>
<name>I2C4N7_BACAY</name>
<dbReference type="PATRIC" id="fig|1126211.3.peg.1533"/>
<dbReference type="KEGG" id="bya:BANAU_1424"/>
<dbReference type="EMBL" id="CP003332">
    <property type="protein sequence ID" value="AFJ61611.1"/>
    <property type="molecule type" value="Genomic_DNA"/>
</dbReference>